<sequence length="206" mass="23727">MMDPIKIPWFCILRPSWTLVYLVRGGNQPNLIKDPCRQPWVASSKGFDIIKERIGSGHSHYFVVPFGGKTTWFRGPQVITVYPVMPFGDKFIREDNDSSRKIGVDDLETGPAWGEKDKPSSSGHMEWRRCVTVSKSDLPEMWIWISLLKPWSRGGKEEEALRVWRFLSELKGVCVREAQKTRRLFCSNFISPQVWKLKPAIESDGI</sequence>
<dbReference type="EMBL" id="KZ503231">
    <property type="protein sequence ID" value="PKU66979.1"/>
    <property type="molecule type" value="Genomic_DNA"/>
</dbReference>
<reference evidence="1 2" key="1">
    <citation type="journal article" date="2016" name="Sci. Rep.">
        <title>The Dendrobium catenatum Lindl. genome sequence provides insights into polysaccharide synthase, floral development and adaptive evolution.</title>
        <authorList>
            <person name="Zhang G.Q."/>
            <person name="Xu Q."/>
            <person name="Bian C."/>
            <person name="Tsai W.C."/>
            <person name="Yeh C.M."/>
            <person name="Liu K.W."/>
            <person name="Yoshida K."/>
            <person name="Zhang L.S."/>
            <person name="Chang S.B."/>
            <person name="Chen F."/>
            <person name="Shi Y."/>
            <person name="Su Y.Y."/>
            <person name="Zhang Y.Q."/>
            <person name="Chen L.J."/>
            <person name="Yin Y."/>
            <person name="Lin M."/>
            <person name="Huang H."/>
            <person name="Deng H."/>
            <person name="Wang Z.W."/>
            <person name="Zhu S.L."/>
            <person name="Zhao X."/>
            <person name="Deng C."/>
            <person name="Niu S.C."/>
            <person name="Huang J."/>
            <person name="Wang M."/>
            <person name="Liu G.H."/>
            <person name="Yang H.J."/>
            <person name="Xiao X.J."/>
            <person name="Hsiao Y.Y."/>
            <person name="Wu W.L."/>
            <person name="Chen Y.Y."/>
            <person name="Mitsuda N."/>
            <person name="Ohme-Takagi M."/>
            <person name="Luo Y.B."/>
            <person name="Van de Peer Y."/>
            <person name="Liu Z.J."/>
        </authorList>
    </citation>
    <scope>NUCLEOTIDE SEQUENCE [LARGE SCALE GENOMIC DNA]</scope>
    <source>
        <tissue evidence="1">The whole plant</tissue>
    </source>
</reference>
<proteinExistence type="predicted"/>
<gene>
    <name evidence="1" type="ORF">MA16_Dca019080</name>
</gene>
<dbReference type="Proteomes" id="UP000233837">
    <property type="component" value="Unassembled WGS sequence"/>
</dbReference>
<dbReference type="AlphaFoldDB" id="A0A2I0VUB3"/>
<organism evidence="1 2">
    <name type="scientific">Dendrobium catenatum</name>
    <dbReference type="NCBI Taxonomy" id="906689"/>
    <lineage>
        <taxon>Eukaryota</taxon>
        <taxon>Viridiplantae</taxon>
        <taxon>Streptophyta</taxon>
        <taxon>Embryophyta</taxon>
        <taxon>Tracheophyta</taxon>
        <taxon>Spermatophyta</taxon>
        <taxon>Magnoliopsida</taxon>
        <taxon>Liliopsida</taxon>
        <taxon>Asparagales</taxon>
        <taxon>Orchidaceae</taxon>
        <taxon>Epidendroideae</taxon>
        <taxon>Malaxideae</taxon>
        <taxon>Dendrobiinae</taxon>
        <taxon>Dendrobium</taxon>
    </lineage>
</organism>
<name>A0A2I0VUB3_9ASPA</name>
<evidence type="ECO:0000313" key="1">
    <source>
        <dbReference type="EMBL" id="PKU66979.1"/>
    </source>
</evidence>
<evidence type="ECO:0000313" key="2">
    <source>
        <dbReference type="Proteomes" id="UP000233837"/>
    </source>
</evidence>
<accession>A0A2I0VUB3</accession>
<keyword evidence="2" id="KW-1185">Reference proteome</keyword>
<reference evidence="1 2" key="2">
    <citation type="journal article" date="2017" name="Nature">
        <title>The Apostasia genome and the evolution of orchids.</title>
        <authorList>
            <person name="Zhang G.Q."/>
            <person name="Liu K.W."/>
            <person name="Li Z."/>
            <person name="Lohaus R."/>
            <person name="Hsiao Y.Y."/>
            <person name="Niu S.C."/>
            <person name="Wang J.Y."/>
            <person name="Lin Y.C."/>
            <person name="Xu Q."/>
            <person name="Chen L.J."/>
            <person name="Yoshida K."/>
            <person name="Fujiwara S."/>
            <person name="Wang Z.W."/>
            <person name="Zhang Y.Q."/>
            <person name="Mitsuda N."/>
            <person name="Wang M."/>
            <person name="Liu G.H."/>
            <person name="Pecoraro L."/>
            <person name="Huang H.X."/>
            <person name="Xiao X.J."/>
            <person name="Lin M."/>
            <person name="Wu X.Y."/>
            <person name="Wu W.L."/>
            <person name="Chen Y.Y."/>
            <person name="Chang S.B."/>
            <person name="Sakamoto S."/>
            <person name="Ohme-Takagi M."/>
            <person name="Yagi M."/>
            <person name="Zeng S.J."/>
            <person name="Shen C.Y."/>
            <person name="Yeh C.M."/>
            <person name="Luo Y.B."/>
            <person name="Tsai W.C."/>
            <person name="Van de Peer Y."/>
            <person name="Liu Z.J."/>
        </authorList>
    </citation>
    <scope>NUCLEOTIDE SEQUENCE [LARGE SCALE GENOMIC DNA]</scope>
    <source>
        <tissue evidence="1">The whole plant</tissue>
    </source>
</reference>
<protein>
    <submittedName>
        <fullName evidence="1">Uncharacterized protein</fullName>
    </submittedName>
</protein>